<evidence type="ECO:0000313" key="1">
    <source>
        <dbReference type="EMBL" id="MQY16183.1"/>
    </source>
</evidence>
<sequence length="174" mass="18295">MAAVCLAALTLTACGADDSYTVPETICGLPVDPALVEPLLPEGGDLKVSAYGDPAADRNVQCVLSVDDEEAVRIVSSRHPERIADPVGASASMFDLRIWKPVPADLGERGAVASNGAIADVPCATDGAKYLTVRMELRWLHVPQKTPDKDYKPAVTEFTRAFTAAAAEKAGCPT</sequence>
<keyword evidence="2" id="KW-1185">Reference proteome</keyword>
<dbReference type="EMBL" id="WEGJ01000047">
    <property type="protein sequence ID" value="MQY16183.1"/>
    <property type="molecule type" value="Genomic_DNA"/>
</dbReference>
<name>A0A7K0CS50_9ACTN</name>
<gene>
    <name evidence="1" type="ORF">SRB5_63790</name>
</gene>
<protein>
    <recommendedName>
        <fullName evidence="3">DUF3558 domain-containing protein</fullName>
    </recommendedName>
</protein>
<dbReference type="AlphaFoldDB" id="A0A7K0CS50"/>
<organism evidence="1 2">
    <name type="scientific">Streptomyces smaragdinus</name>
    <dbReference type="NCBI Taxonomy" id="2585196"/>
    <lineage>
        <taxon>Bacteria</taxon>
        <taxon>Bacillati</taxon>
        <taxon>Actinomycetota</taxon>
        <taxon>Actinomycetes</taxon>
        <taxon>Kitasatosporales</taxon>
        <taxon>Streptomycetaceae</taxon>
        <taxon>Streptomyces</taxon>
    </lineage>
</organism>
<dbReference type="Proteomes" id="UP000466345">
    <property type="component" value="Unassembled WGS sequence"/>
</dbReference>
<accession>A0A7K0CS50</accession>
<comment type="caution">
    <text evidence="1">The sequence shown here is derived from an EMBL/GenBank/DDBJ whole genome shotgun (WGS) entry which is preliminary data.</text>
</comment>
<reference evidence="1 2" key="1">
    <citation type="submission" date="2019-10" db="EMBL/GenBank/DDBJ databases">
        <title>Streptomyces smaragdinus sp. nov. and Streptomyces fabii sp. nov., isolated from the gut of fungus growing-termite Macrotermes natalensis.</title>
        <authorList>
            <person name="Schwitalla J."/>
            <person name="Benndorf R."/>
            <person name="Martin K."/>
            <person name="De Beer W."/>
            <person name="Kaster A.-K."/>
            <person name="Vollmers J."/>
            <person name="Poulsen M."/>
            <person name="Beemelmanns C."/>
        </authorList>
    </citation>
    <scope>NUCLEOTIDE SEQUENCE [LARGE SCALE GENOMIC DNA]</scope>
    <source>
        <strain evidence="1 2">RB5</strain>
    </source>
</reference>
<proteinExistence type="predicted"/>
<evidence type="ECO:0008006" key="3">
    <source>
        <dbReference type="Google" id="ProtNLM"/>
    </source>
</evidence>
<evidence type="ECO:0000313" key="2">
    <source>
        <dbReference type="Proteomes" id="UP000466345"/>
    </source>
</evidence>